<organism evidence="1 2">
    <name type="scientific">Hydnum rufescens UP504</name>
    <dbReference type="NCBI Taxonomy" id="1448309"/>
    <lineage>
        <taxon>Eukaryota</taxon>
        <taxon>Fungi</taxon>
        <taxon>Dikarya</taxon>
        <taxon>Basidiomycota</taxon>
        <taxon>Agaricomycotina</taxon>
        <taxon>Agaricomycetes</taxon>
        <taxon>Cantharellales</taxon>
        <taxon>Hydnaceae</taxon>
        <taxon>Hydnum</taxon>
    </lineage>
</organism>
<proteinExistence type="predicted"/>
<sequence length="133" mass="15164">MVSAVANYAPELFKLEIKTRKKQFTCSHSFIHWFMCGHLQLSCHQGTCAAQKIPKDAQEQGLDMFFCLCSFIHDHSTPLELILNFNQTQGVYSPGTQYTWHTQGKKQVPIISNEDKCVFSHVMLVFNMSSSSE</sequence>
<evidence type="ECO:0000313" key="2">
    <source>
        <dbReference type="Proteomes" id="UP000886523"/>
    </source>
</evidence>
<name>A0A9P6DR54_9AGAM</name>
<dbReference type="OrthoDB" id="3341102at2759"/>
<dbReference type="AlphaFoldDB" id="A0A9P6DR54"/>
<comment type="caution">
    <text evidence="1">The sequence shown here is derived from an EMBL/GenBank/DDBJ whole genome shotgun (WGS) entry which is preliminary data.</text>
</comment>
<dbReference type="EMBL" id="MU129011">
    <property type="protein sequence ID" value="KAF9510742.1"/>
    <property type="molecule type" value="Genomic_DNA"/>
</dbReference>
<keyword evidence="2" id="KW-1185">Reference proteome</keyword>
<gene>
    <name evidence="1" type="ORF">BS47DRAFT_1299875</name>
</gene>
<reference evidence="1" key="1">
    <citation type="journal article" date="2020" name="Nat. Commun.">
        <title>Large-scale genome sequencing of mycorrhizal fungi provides insights into the early evolution of symbiotic traits.</title>
        <authorList>
            <person name="Miyauchi S."/>
            <person name="Kiss E."/>
            <person name="Kuo A."/>
            <person name="Drula E."/>
            <person name="Kohler A."/>
            <person name="Sanchez-Garcia M."/>
            <person name="Morin E."/>
            <person name="Andreopoulos B."/>
            <person name="Barry K.W."/>
            <person name="Bonito G."/>
            <person name="Buee M."/>
            <person name="Carver A."/>
            <person name="Chen C."/>
            <person name="Cichocki N."/>
            <person name="Clum A."/>
            <person name="Culley D."/>
            <person name="Crous P.W."/>
            <person name="Fauchery L."/>
            <person name="Girlanda M."/>
            <person name="Hayes R.D."/>
            <person name="Keri Z."/>
            <person name="LaButti K."/>
            <person name="Lipzen A."/>
            <person name="Lombard V."/>
            <person name="Magnuson J."/>
            <person name="Maillard F."/>
            <person name="Murat C."/>
            <person name="Nolan M."/>
            <person name="Ohm R.A."/>
            <person name="Pangilinan J."/>
            <person name="Pereira M.F."/>
            <person name="Perotto S."/>
            <person name="Peter M."/>
            <person name="Pfister S."/>
            <person name="Riley R."/>
            <person name="Sitrit Y."/>
            <person name="Stielow J.B."/>
            <person name="Szollosi G."/>
            <person name="Zifcakova L."/>
            <person name="Stursova M."/>
            <person name="Spatafora J.W."/>
            <person name="Tedersoo L."/>
            <person name="Vaario L.M."/>
            <person name="Yamada A."/>
            <person name="Yan M."/>
            <person name="Wang P."/>
            <person name="Xu J."/>
            <person name="Bruns T."/>
            <person name="Baldrian P."/>
            <person name="Vilgalys R."/>
            <person name="Dunand C."/>
            <person name="Henrissat B."/>
            <person name="Grigoriev I.V."/>
            <person name="Hibbett D."/>
            <person name="Nagy L.G."/>
            <person name="Martin F.M."/>
        </authorList>
    </citation>
    <scope>NUCLEOTIDE SEQUENCE</scope>
    <source>
        <strain evidence="1">UP504</strain>
    </source>
</reference>
<evidence type="ECO:0000313" key="1">
    <source>
        <dbReference type="EMBL" id="KAF9510742.1"/>
    </source>
</evidence>
<dbReference type="Proteomes" id="UP000886523">
    <property type="component" value="Unassembled WGS sequence"/>
</dbReference>
<protein>
    <submittedName>
        <fullName evidence="1">Uncharacterized protein</fullName>
    </submittedName>
</protein>
<accession>A0A9P6DR54</accession>